<dbReference type="InterPro" id="IPR025737">
    <property type="entry name" value="FApF"/>
</dbReference>
<dbReference type="InParanoid" id="A0A420WD08"/>
<dbReference type="Pfam" id="PF13557">
    <property type="entry name" value="Phenol_MetA_deg"/>
    <property type="match status" value="1"/>
</dbReference>
<reference evidence="1 2" key="1">
    <citation type="submission" date="2018-10" db="EMBL/GenBank/DDBJ databases">
        <title>Genomic Encyclopedia of Type Strains, Phase IV (KMG-IV): sequencing the most valuable type-strain genomes for metagenomic binning, comparative biology and taxonomic classification.</title>
        <authorList>
            <person name="Goeker M."/>
        </authorList>
    </citation>
    <scope>NUCLEOTIDE SEQUENCE [LARGE SCALE GENOMIC DNA]</scope>
    <source>
        <strain evidence="1 2">DSM 22008</strain>
    </source>
</reference>
<sequence length="235" mass="26258">MGFGAIACFWPVLAAAQNTGGVSTPVVNIDHRSAQYRITLDPDDNGQTGFAQRLHYQQAINDDMMWRVVGQTRKTAESDFDFDFVQAELFWQVTPNAMDYQTGLRVDARFRGGDRPEQIGANWLNLWTLSDRWQARASAMTHVQMGDNAAKGLALQTRAQLMHSLPEGRSIGVEIFNDYGRTGSVQGFDKQNHALGPFVTMPITDNISVYSSVLFGLSEAAADTELRFWIIRSFD</sequence>
<proteinExistence type="predicted"/>
<evidence type="ECO:0000313" key="2">
    <source>
        <dbReference type="Proteomes" id="UP000282211"/>
    </source>
</evidence>
<protein>
    <submittedName>
        <fullName evidence="1">Outer membrane putative beta-barrel porin/alpha-amylase</fullName>
    </submittedName>
</protein>
<evidence type="ECO:0000313" key="1">
    <source>
        <dbReference type="EMBL" id="RKQ68866.1"/>
    </source>
</evidence>
<keyword evidence="2" id="KW-1185">Reference proteome</keyword>
<name>A0A420WD08_9PROT</name>
<comment type="caution">
    <text evidence="1">The sequence shown here is derived from an EMBL/GenBank/DDBJ whole genome shotgun (WGS) entry which is preliminary data.</text>
</comment>
<dbReference type="EMBL" id="RBII01000002">
    <property type="protein sequence ID" value="RKQ68866.1"/>
    <property type="molecule type" value="Genomic_DNA"/>
</dbReference>
<accession>A0A420WD08</accession>
<dbReference type="AlphaFoldDB" id="A0A420WD08"/>
<dbReference type="Proteomes" id="UP000282211">
    <property type="component" value="Unassembled WGS sequence"/>
</dbReference>
<gene>
    <name evidence="1" type="ORF">DES40_1641</name>
</gene>
<organism evidence="1 2">
    <name type="scientific">Litorimonas taeanensis</name>
    <dbReference type="NCBI Taxonomy" id="568099"/>
    <lineage>
        <taxon>Bacteria</taxon>
        <taxon>Pseudomonadati</taxon>
        <taxon>Pseudomonadota</taxon>
        <taxon>Alphaproteobacteria</taxon>
        <taxon>Maricaulales</taxon>
        <taxon>Robiginitomaculaceae</taxon>
    </lineage>
</organism>